<keyword evidence="2" id="KW-1185">Reference proteome</keyword>
<dbReference type="Proteomes" id="UP000887013">
    <property type="component" value="Unassembled WGS sequence"/>
</dbReference>
<reference evidence="1" key="1">
    <citation type="submission" date="2020-08" db="EMBL/GenBank/DDBJ databases">
        <title>Multicomponent nature underlies the extraordinary mechanical properties of spider dragline silk.</title>
        <authorList>
            <person name="Kono N."/>
            <person name="Nakamura H."/>
            <person name="Mori M."/>
            <person name="Yoshida Y."/>
            <person name="Ohtoshi R."/>
            <person name="Malay A.D."/>
            <person name="Moran D.A.P."/>
            <person name="Tomita M."/>
            <person name="Numata K."/>
            <person name="Arakawa K."/>
        </authorList>
    </citation>
    <scope>NUCLEOTIDE SEQUENCE</scope>
</reference>
<dbReference type="EMBL" id="BMAW01117284">
    <property type="protein sequence ID" value="GFT74367.1"/>
    <property type="molecule type" value="Genomic_DNA"/>
</dbReference>
<accession>A0A8X6PPA2</accession>
<name>A0A8X6PPA2_NEPPI</name>
<organism evidence="1 2">
    <name type="scientific">Nephila pilipes</name>
    <name type="common">Giant wood spider</name>
    <name type="synonym">Nephila maculata</name>
    <dbReference type="NCBI Taxonomy" id="299642"/>
    <lineage>
        <taxon>Eukaryota</taxon>
        <taxon>Metazoa</taxon>
        <taxon>Ecdysozoa</taxon>
        <taxon>Arthropoda</taxon>
        <taxon>Chelicerata</taxon>
        <taxon>Arachnida</taxon>
        <taxon>Araneae</taxon>
        <taxon>Araneomorphae</taxon>
        <taxon>Entelegynae</taxon>
        <taxon>Araneoidea</taxon>
        <taxon>Nephilidae</taxon>
        <taxon>Nephila</taxon>
    </lineage>
</organism>
<protein>
    <submittedName>
        <fullName evidence="1">Uncharacterized protein</fullName>
    </submittedName>
</protein>
<proteinExistence type="predicted"/>
<gene>
    <name evidence="1" type="ORF">NPIL_544201</name>
</gene>
<evidence type="ECO:0000313" key="1">
    <source>
        <dbReference type="EMBL" id="GFT74367.1"/>
    </source>
</evidence>
<evidence type="ECO:0000313" key="2">
    <source>
        <dbReference type="Proteomes" id="UP000887013"/>
    </source>
</evidence>
<comment type="caution">
    <text evidence="1">The sequence shown here is derived from an EMBL/GenBank/DDBJ whole genome shotgun (WGS) entry which is preliminary data.</text>
</comment>
<dbReference type="AlphaFoldDB" id="A0A8X6PPA2"/>
<sequence>MVNRFRVLRIHHRAPRRFNDIICTHRSRYKFVELISPFEEGEELSRALSSLFATHHSQLAQMKNKCIFNGLLHQSDAFCNCPQIIFPNANRRRFYLSHSVEVTGELC</sequence>